<protein>
    <submittedName>
        <fullName evidence="1">4130_t:CDS:1</fullName>
    </submittedName>
</protein>
<dbReference type="Proteomes" id="UP000789759">
    <property type="component" value="Unassembled WGS sequence"/>
</dbReference>
<organism evidence="1 2">
    <name type="scientific">Cetraspora pellucida</name>
    <dbReference type="NCBI Taxonomy" id="1433469"/>
    <lineage>
        <taxon>Eukaryota</taxon>
        <taxon>Fungi</taxon>
        <taxon>Fungi incertae sedis</taxon>
        <taxon>Mucoromycota</taxon>
        <taxon>Glomeromycotina</taxon>
        <taxon>Glomeromycetes</taxon>
        <taxon>Diversisporales</taxon>
        <taxon>Gigasporaceae</taxon>
        <taxon>Cetraspora</taxon>
    </lineage>
</organism>
<proteinExistence type="predicted"/>
<name>A0A9N9CQ13_9GLOM</name>
<dbReference type="EMBL" id="CAJVQA010004854">
    <property type="protein sequence ID" value="CAG8607995.1"/>
    <property type="molecule type" value="Genomic_DNA"/>
</dbReference>
<sequence>MNRPFQSSLPSTNPLHLYRHTLRYLRSPTLPFRYLSPKLCYNARELFEIHRNEQDPKKIQELIIWGWQDLEFLKAWRFVEKDILDKIFRGYGSNSPNPDTILSQQLNNENTETTPIPSIPSLKLSRPTSTISNKYSIPTPFTVHRPNPVSNPNNTSNADALLPIENTFVKGQPTTAATTTNVMASSSIHSDIPSNVVIPMPSTFVCKRDGRVRWCENCNYVKPDRCHHCSEFHTAYVLQNRTTIESLSFRTRTYNMRVQFDPENPTSYGIATTRPGENLWNLGWKQNWKMIMGENWWLWFVPFGTPPGNGLSFPYNNATHNRIIEEARTQSTLQSESDTVNAILQQAQSQLGRAGR</sequence>
<keyword evidence="2" id="KW-1185">Reference proteome</keyword>
<evidence type="ECO:0000313" key="1">
    <source>
        <dbReference type="EMBL" id="CAG8607995.1"/>
    </source>
</evidence>
<evidence type="ECO:0000313" key="2">
    <source>
        <dbReference type="Proteomes" id="UP000789759"/>
    </source>
</evidence>
<reference evidence="1" key="1">
    <citation type="submission" date="2021-06" db="EMBL/GenBank/DDBJ databases">
        <authorList>
            <person name="Kallberg Y."/>
            <person name="Tangrot J."/>
            <person name="Rosling A."/>
        </authorList>
    </citation>
    <scope>NUCLEOTIDE SEQUENCE</scope>
    <source>
        <strain evidence="1">FL966</strain>
    </source>
</reference>
<dbReference type="OrthoDB" id="9909019at2759"/>
<dbReference type="PROSITE" id="PS50216">
    <property type="entry name" value="DHHC"/>
    <property type="match status" value="1"/>
</dbReference>
<gene>
    <name evidence="1" type="ORF">CPELLU_LOCUS7315</name>
</gene>
<feature type="non-terminal residue" evidence="1">
    <location>
        <position position="1"/>
    </location>
</feature>
<accession>A0A9N9CQ13</accession>
<comment type="caution">
    <text evidence="1">The sequence shown here is derived from an EMBL/GenBank/DDBJ whole genome shotgun (WGS) entry which is preliminary data.</text>
</comment>
<dbReference type="AlphaFoldDB" id="A0A9N9CQ13"/>